<dbReference type="GO" id="GO:0009055">
    <property type="term" value="F:electron transfer activity"/>
    <property type="evidence" value="ECO:0007669"/>
    <property type="project" value="UniProtKB-UniRule"/>
</dbReference>
<keyword evidence="3 9" id="KW-0813">Transport</keyword>
<reference evidence="11" key="1">
    <citation type="submission" date="2022-12" db="EMBL/GenBank/DDBJ databases">
        <title>Reference genome sequencing for broad-spectrum identification of bacterial and archaeal isolates by mass spectrometry.</title>
        <authorList>
            <person name="Sekiguchi Y."/>
            <person name="Tourlousse D.M."/>
        </authorList>
    </citation>
    <scope>NUCLEOTIDE SEQUENCE</scope>
    <source>
        <strain evidence="11">ASRB1</strain>
    </source>
</reference>
<keyword evidence="5 9" id="KW-0479">Metal-binding</keyword>
<feature type="domain" description="4Fe-4S ferredoxin-type" evidence="10">
    <location>
        <begin position="3"/>
        <end position="31"/>
    </location>
</feature>
<evidence type="ECO:0000259" key="10">
    <source>
        <dbReference type="PROSITE" id="PS51379"/>
    </source>
</evidence>
<dbReference type="SUPFAM" id="SSF54862">
    <property type="entry name" value="4Fe-4S ferredoxins"/>
    <property type="match status" value="1"/>
</dbReference>
<name>A0A9W6FSL3_9BACT</name>
<evidence type="ECO:0000256" key="4">
    <source>
        <dbReference type="ARBA" id="ARBA00022485"/>
    </source>
</evidence>
<dbReference type="GO" id="GO:0005506">
    <property type="term" value="F:iron ion binding"/>
    <property type="evidence" value="ECO:0007669"/>
    <property type="project" value="UniProtKB-UniRule"/>
</dbReference>
<dbReference type="Proteomes" id="UP001144372">
    <property type="component" value="Unassembled WGS sequence"/>
</dbReference>
<evidence type="ECO:0000313" key="12">
    <source>
        <dbReference type="Proteomes" id="UP001144372"/>
    </source>
</evidence>
<evidence type="ECO:0000256" key="7">
    <source>
        <dbReference type="ARBA" id="ARBA00023004"/>
    </source>
</evidence>
<evidence type="ECO:0000256" key="1">
    <source>
        <dbReference type="ARBA" id="ARBA00001966"/>
    </source>
</evidence>
<evidence type="ECO:0000256" key="2">
    <source>
        <dbReference type="ARBA" id="ARBA00003532"/>
    </source>
</evidence>
<evidence type="ECO:0000313" key="11">
    <source>
        <dbReference type="EMBL" id="GLI34159.1"/>
    </source>
</evidence>
<dbReference type="EMBL" id="BSDR01000001">
    <property type="protein sequence ID" value="GLI34159.1"/>
    <property type="molecule type" value="Genomic_DNA"/>
</dbReference>
<sequence>MARKVVLDQECCIACESCVELCPEVFQMDEASEKAHVILPEGGNEACIEEAIDTCPVGCISWEE</sequence>
<organism evidence="11 12">
    <name type="scientific">Desulforhabdus amnigena</name>
    <dbReference type="NCBI Taxonomy" id="40218"/>
    <lineage>
        <taxon>Bacteria</taxon>
        <taxon>Pseudomonadati</taxon>
        <taxon>Thermodesulfobacteriota</taxon>
        <taxon>Syntrophobacteria</taxon>
        <taxon>Syntrophobacterales</taxon>
        <taxon>Syntrophobacteraceae</taxon>
        <taxon>Desulforhabdus</taxon>
    </lineage>
</organism>
<comment type="caution">
    <text evidence="11">The sequence shown here is derived from an EMBL/GenBank/DDBJ whole genome shotgun (WGS) entry which is preliminary data.</text>
</comment>
<evidence type="ECO:0000256" key="5">
    <source>
        <dbReference type="ARBA" id="ARBA00022723"/>
    </source>
</evidence>
<proteinExistence type="predicted"/>
<gene>
    <name evidence="11" type="ORF">DAMNIGENAA_15920</name>
</gene>
<keyword evidence="8 9" id="KW-0411">Iron-sulfur</keyword>
<evidence type="ECO:0000256" key="6">
    <source>
        <dbReference type="ARBA" id="ARBA00022982"/>
    </source>
</evidence>
<dbReference type="Pfam" id="PF13370">
    <property type="entry name" value="Fer4_13"/>
    <property type="match status" value="1"/>
</dbReference>
<dbReference type="InterPro" id="IPR001080">
    <property type="entry name" value="3Fe4S_ferredoxin"/>
</dbReference>
<dbReference type="PRINTS" id="PR00352">
    <property type="entry name" value="3FE4SFRDOXIN"/>
</dbReference>
<dbReference type="PANTHER" id="PTHR39163:SF1">
    <property type="entry name" value="FERREDOXIN"/>
    <property type="match status" value="1"/>
</dbReference>
<protein>
    <recommendedName>
        <fullName evidence="9">Ferredoxin</fullName>
    </recommendedName>
</protein>
<keyword evidence="12" id="KW-1185">Reference proteome</keyword>
<evidence type="ECO:0000256" key="3">
    <source>
        <dbReference type="ARBA" id="ARBA00022448"/>
    </source>
</evidence>
<keyword evidence="4" id="KW-0004">4Fe-4S</keyword>
<dbReference type="InterPro" id="IPR052395">
    <property type="entry name" value="ET_Ferredoxin"/>
</dbReference>
<keyword evidence="6 9" id="KW-0249">Electron transport</keyword>
<dbReference type="PROSITE" id="PS51379">
    <property type="entry name" value="4FE4S_FER_2"/>
    <property type="match status" value="1"/>
</dbReference>
<dbReference type="RefSeq" id="WP_281793421.1">
    <property type="nucleotide sequence ID" value="NZ_BSDR01000001.1"/>
</dbReference>
<comment type="cofactor">
    <cofactor evidence="1">
        <name>[4Fe-4S] cluster</name>
        <dbReference type="ChEBI" id="CHEBI:49883"/>
    </cofactor>
</comment>
<dbReference type="GO" id="GO:0051539">
    <property type="term" value="F:4 iron, 4 sulfur cluster binding"/>
    <property type="evidence" value="ECO:0007669"/>
    <property type="project" value="UniProtKB-KW"/>
</dbReference>
<dbReference type="PANTHER" id="PTHR39163">
    <property type="entry name" value="FERREDOXIN"/>
    <property type="match status" value="1"/>
</dbReference>
<dbReference type="Gene3D" id="3.30.70.20">
    <property type="match status" value="1"/>
</dbReference>
<evidence type="ECO:0000256" key="9">
    <source>
        <dbReference type="RuleBase" id="RU368020"/>
    </source>
</evidence>
<dbReference type="PROSITE" id="PS00198">
    <property type="entry name" value="4FE4S_FER_1"/>
    <property type="match status" value="1"/>
</dbReference>
<keyword evidence="7 9" id="KW-0408">Iron</keyword>
<comment type="function">
    <text evidence="2 9">Ferredoxins are iron-sulfur proteins that transfer electrons in a wide variety of metabolic reactions.</text>
</comment>
<accession>A0A9W6FSL3</accession>
<evidence type="ECO:0000256" key="8">
    <source>
        <dbReference type="ARBA" id="ARBA00023014"/>
    </source>
</evidence>
<dbReference type="InterPro" id="IPR017896">
    <property type="entry name" value="4Fe4S_Fe-S-bd"/>
</dbReference>
<dbReference type="AlphaFoldDB" id="A0A9W6FSL3"/>
<dbReference type="InterPro" id="IPR017900">
    <property type="entry name" value="4Fe4S_Fe_S_CS"/>
</dbReference>